<evidence type="ECO:0000313" key="3">
    <source>
        <dbReference type="Proteomes" id="UP001457282"/>
    </source>
</evidence>
<accession>A0AAW1VUK9</accession>
<organism evidence="2 3">
    <name type="scientific">Rubus argutus</name>
    <name type="common">Southern blackberry</name>
    <dbReference type="NCBI Taxonomy" id="59490"/>
    <lineage>
        <taxon>Eukaryota</taxon>
        <taxon>Viridiplantae</taxon>
        <taxon>Streptophyta</taxon>
        <taxon>Embryophyta</taxon>
        <taxon>Tracheophyta</taxon>
        <taxon>Spermatophyta</taxon>
        <taxon>Magnoliopsida</taxon>
        <taxon>eudicotyledons</taxon>
        <taxon>Gunneridae</taxon>
        <taxon>Pentapetalae</taxon>
        <taxon>rosids</taxon>
        <taxon>fabids</taxon>
        <taxon>Rosales</taxon>
        <taxon>Rosaceae</taxon>
        <taxon>Rosoideae</taxon>
        <taxon>Rosoideae incertae sedis</taxon>
        <taxon>Rubus</taxon>
    </lineage>
</organism>
<comment type="caution">
    <text evidence="2">The sequence shown here is derived from an EMBL/GenBank/DDBJ whole genome shotgun (WGS) entry which is preliminary data.</text>
</comment>
<sequence>MSVPKPVFTITEFTALSSPNLQTEPKSQIHLPIPNHKTRTHQHEIKFTQLRRRLHKPMPFQTTMVSPPAASFCRCHPVLHRESKPPPLQITAGDPSQVAPAPSSHCHCEPIQAAATIKLSSAAMKKPRLFSNRSHRQSCHLAQPYRAQTWRPLGLSSPPSSDSN</sequence>
<reference evidence="2 3" key="1">
    <citation type="journal article" date="2023" name="G3 (Bethesda)">
        <title>A chromosome-length genome assembly and annotation of blackberry (Rubus argutus, cv. 'Hillquist').</title>
        <authorList>
            <person name="Bruna T."/>
            <person name="Aryal R."/>
            <person name="Dudchenko O."/>
            <person name="Sargent D.J."/>
            <person name="Mead D."/>
            <person name="Buti M."/>
            <person name="Cavallini A."/>
            <person name="Hytonen T."/>
            <person name="Andres J."/>
            <person name="Pham M."/>
            <person name="Weisz D."/>
            <person name="Mascagni F."/>
            <person name="Usai G."/>
            <person name="Natali L."/>
            <person name="Bassil N."/>
            <person name="Fernandez G.E."/>
            <person name="Lomsadze A."/>
            <person name="Armour M."/>
            <person name="Olukolu B."/>
            <person name="Poorten T."/>
            <person name="Britton C."/>
            <person name="Davik J."/>
            <person name="Ashrafi H."/>
            <person name="Aiden E.L."/>
            <person name="Borodovsky M."/>
            <person name="Worthington M."/>
        </authorList>
    </citation>
    <scope>NUCLEOTIDE SEQUENCE [LARGE SCALE GENOMIC DNA]</scope>
    <source>
        <strain evidence="2">PI 553951</strain>
    </source>
</reference>
<name>A0AAW1VUK9_RUBAR</name>
<proteinExistence type="predicted"/>
<dbReference type="EMBL" id="JBEDUW010000007">
    <property type="protein sequence ID" value="KAK9911174.1"/>
    <property type="molecule type" value="Genomic_DNA"/>
</dbReference>
<keyword evidence="3" id="KW-1185">Reference proteome</keyword>
<feature type="region of interest" description="Disordered" evidence="1">
    <location>
        <begin position="84"/>
        <end position="104"/>
    </location>
</feature>
<dbReference type="Proteomes" id="UP001457282">
    <property type="component" value="Unassembled WGS sequence"/>
</dbReference>
<protein>
    <submittedName>
        <fullName evidence="2">Uncharacterized protein</fullName>
    </submittedName>
</protein>
<evidence type="ECO:0000313" key="2">
    <source>
        <dbReference type="EMBL" id="KAK9911174.1"/>
    </source>
</evidence>
<gene>
    <name evidence="2" type="ORF">M0R45_035096</name>
</gene>
<evidence type="ECO:0000256" key="1">
    <source>
        <dbReference type="SAM" id="MobiDB-lite"/>
    </source>
</evidence>
<dbReference type="AlphaFoldDB" id="A0AAW1VUK9"/>